<dbReference type="EMBL" id="VSSQ01000007">
    <property type="protein sequence ID" value="MPL58594.1"/>
    <property type="molecule type" value="Genomic_DNA"/>
</dbReference>
<organism evidence="1">
    <name type="scientific">bioreactor metagenome</name>
    <dbReference type="NCBI Taxonomy" id="1076179"/>
    <lineage>
        <taxon>unclassified sequences</taxon>
        <taxon>metagenomes</taxon>
        <taxon>ecological metagenomes</taxon>
    </lineage>
</organism>
<dbReference type="AlphaFoldDB" id="A0A644SVF3"/>
<accession>A0A644SVF3</accession>
<evidence type="ECO:0000313" key="1">
    <source>
        <dbReference type="EMBL" id="MPL58594.1"/>
    </source>
</evidence>
<proteinExistence type="predicted"/>
<reference evidence="1" key="1">
    <citation type="submission" date="2019-08" db="EMBL/GenBank/DDBJ databases">
        <authorList>
            <person name="Kucharzyk K."/>
            <person name="Murdoch R.W."/>
            <person name="Higgins S."/>
            <person name="Loffler F."/>
        </authorList>
    </citation>
    <scope>NUCLEOTIDE SEQUENCE</scope>
</reference>
<comment type="caution">
    <text evidence="1">The sequence shown here is derived from an EMBL/GenBank/DDBJ whole genome shotgun (WGS) entry which is preliminary data.</text>
</comment>
<gene>
    <name evidence="1" type="ORF">SDC9_04128</name>
</gene>
<protein>
    <submittedName>
        <fullName evidence="1">Uncharacterized protein</fullName>
    </submittedName>
</protein>
<sequence length="77" mass="8320">MIYAKVGESFQQVGGSCPDGFIEMQSERPGVDYVAKDDGTWGKVEPEVVTPPVDQSTADMWEAILTLSAKLDALEGK</sequence>
<name>A0A644SVF3_9ZZZZ</name>